<dbReference type="InterPro" id="IPR041577">
    <property type="entry name" value="RT_RNaseH_2"/>
</dbReference>
<name>A0A7D9E1F4_PARCT</name>
<reference evidence="1" key="1">
    <citation type="submission" date="2020-04" db="EMBL/GenBank/DDBJ databases">
        <authorList>
            <person name="Alioto T."/>
            <person name="Alioto T."/>
            <person name="Gomez Garrido J."/>
        </authorList>
    </citation>
    <scope>NUCLEOTIDE SEQUENCE</scope>
    <source>
        <strain evidence="1">A484AB</strain>
    </source>
</reference>
<dbReference type="OrthoDB" id="5987296at2759"/>
<proteinExistence type="predicted"/>
<dbReference type="AlphaFoldDB" id="A0A7D9E1F4"/>
<dbReference type="SUPFAM" id="SSF56672">
    <property type="entry name" value="DNA/RNA polymerases"/>
    <property type="match status" value="1"/>
</dbReference>
<dbReference type="Proteomes" id="UP001152795">
    <property type="component" value="Unassembled WGS sequence"/>
</dbReference>
<comment type="caution">
    <text evidence="1">The sequence shown here is derived from an EMBL/GenBank/DDBJ whole genome shotgun (WGS) entry which is preliminary data.</text>
</comment>
<keyword evidence="2" id="KW-1185">Reference proteome</keyword>
<dbReference type="PANTHER" id="PTHR37984">
    <property type="entry name" value="PROTEIN CBG26694"/>
    <property type="match status" value="1"/>
</dbReference>
<organism evidence="1 2">
    <name type="scientific">Paramuricea clavata</name>
    <name type="common">Red gorgonian</name>
    <name type="synonym">Violescent sea-whip</name>
    <dbReference type="NCBI Taxonomy" id="317549"/>
    <lineage>
        <taxon>Eukaryota</taxon>
        <taxon>Metazoa</taxon>
        <taxon>Cnidaria</taxon>
        <taxon>Anthozoa</taxon>
        <taxon>Octocorallia</taxon>
        <taxon>Malacalcyonacea</taxon>
        <taxon>Plexauridae</taxon>
        <taxon>Paramuricea</taxon>
    </lineage>
</organism>
<evidence type="ECO:0000313" key="1">
    <source>
        <dbReference type="EMBL" id="CAB3998294.1"/>
    </source>
</evidence>
<sequence length="64" mass="7263">MTLRKLEDKDFESLLLEQHEKAFKTVKDYLAKAPVLAYYDVTKEVTIQCDASETGLGAVLLQED</sequence>
<dbReference type="EMBL" id="CACRXK020003318">
    <property type="protein sequence ID" value="CAB3998294.1"/>
    <property type="molecule type" value="Genomic_DNA"/>
</dbReference>
<dbReference type="PANTHER" id="PTHR37984:SF8">
    <property type="entry name" value="CCHC-TYPE DOMAIN-CONTAINING PROTEIN"/>
    <property type="match status" value="1"/>
</dbReference>
<dbReference type="InterPro" id="IPR050951">
    <property type="entry name" value="Retrovirus_Pol_polyprotein"/>
</dbReference>
<accession>A0A7D9E1F4</accession>
<gene>
    <name evidence="1" type="ORF">PACLA_8A042723</name>
</gene>
<dbReference type="InterPro" id="IPR043502">
    <property type="entry name" value="DNA/RNA_pol_sf"/>
</dbReference>
<dbReference type="Pfam" id="PF17919">
    <property type="entry name" value="RT_RNaseH_2"/>
    <property type="match status" value="1"/>
</dbReference>
<evidence type="ECO:0000313" key="2">
    <source>
        <dbReference type="Proteomes" id="UP001152795"/>
    </source>
</evidence>
<protein>
    <submittedName>
        <fullName evidence="1">Uncharacterized protein</fullName>
    </submittedName>
</protein>